<evidence type="ECO:0000313" key="2">
    <source>
        <dbReference type="Proteomes" id="UP000027219"/>
    </source>
</evidence>
<reference evidence="1 2" key="1">
    <citation type="submission" date="2014-02" db="EMBL/GenBank/DDBJ databases">
        <title>Vibrio fortis Dalian14 Genome Sequencing.</title>
        <authorList>
            <person name="Wang Y."/>
            <person name="Song L."/>
            <person name="Liu G."/>
            <person name="Ding J."/>
        </authorList>
    </citation>
    <scope>NUCLEOTIDE SEQUENCE [LARGE SCALE GENOMIC DNA]</scope>
    <source>
        <strain evidence="1 2">Dalian14</strain>
    </source>
</reference>
<protein>
    <submittedName>
        <fullName evidence="1">Uncharacterized protein</fullName>
    </submittedName>
</protein>
<dbReference type="Proteomes" id="UP000027219">
    <property type="component" value="Unassembled WGS sequence"/>
</dbReference>
<dbReference type="AlphaFoldDB" id="A0A066UNE9"/>
<sequence>MSNLTPEQEAALATFKENLHLPNGGFHTLITELGKEYQLPFQKVRSVVKQAQKNVERRIKSDFETIDADALTQASWIAAIRLELEELAKETESVMDKLKTNPKYLNVIAAIEGAISTEDERDEWIEQLIQVYEKEVLKPLLAMLRTTKLYWTLMLVDETCKMTPEQREKFADYPQHMEAAEHLYELDQTLRAKALTD</sequence>
<gene>
    <name evidence="1" type="ORF">VFDL14_21275</name>
</gene>
<dbReference type="RefSeq" id="WP_032552781.1">
    <property type="nucleotide sequence ID" value="NZ_JFFR01000027.1"/>
</dbReference>
<evidence type="ECO:0000313" key="1">
    <source>
        <dbReference type="EMBL" id="KDN27422.1"/>
    </source>
</evidence>
<dbReference type="OrthoDB" id="5904656at2"/>
<keyword evidence="2" id="KW-1185">Reference proteome</keyword>
<accession>A0A066UNE9</accession>
<dbReference type="EMBL" id="JFFR01000027">
    <property type="protein sequence ID" value="KDN27422.1"/>
    <property type="molecule type" value="Genomic_DNA"/>
</dbReference>
<comment type="caution">
    <text evidence="1">The sequence shown here is derived from an EMBL/GenBank/DDBJ whole genome shotgun (WGS) entry which is preliminary data.</text>
</comment>
<organism evidence="1 2">
    <name type="scientific">Vibrio fortis</name>
    <dbReference type="NCBI Taxonomy" id="212667"/>
    <lineage>
        <taxon>Bacteria</taxon>
        <taxon>Pseudomonadati</taxon>
        <taxon>Pseudomonadota</taxon>
        <taxon>Gammaproteobacteria</taxon>
        <taxon>Vibrionales</taxon>
        <taxon>Vibrionaceae</taxon>
        <taxon>Vibrio</taxon>
    </lineage>
</organism>
<proteinExistence type="predicted"/>
<name>A0A066UNE9_9VIBR</name>